<dbReference type="HOGENOM" id="CLU_3200065_0_0_9"/>
<evidence type="ECO:0000313" key="2">
    <source>
        <dbReference type="Proteomes" id="UP000005945"/>
    </source>
</evidence>
<organism evidence="1 2">
    <name type="scientific">Faecalibacterium prausnitzii M21/2</name>
    <dbReference type="NCBI Taxonomy" id="411485"/>
    <lineage>
        <taxon>Bacteria</taxon>
        <taxon>Bacillati</taxon>
        <taxon>Bacillota</taxon>
        <taxon>Clostridia</taxon>
        <taxon>Eubacteriales</taxon>
        <taxon>Oscillospiraceae</taxon>
        <taxon>Faecalibacterium</taxon>
    </lineage>
</organism>
<dbReference type="EMBL" id="ABED02000029">
    <property type="protein sequence ID" value="EDP20274.1"/>
    <property type="molecule type" value="Genomic_DNA"/>
</dbReference>
<protein>
    <submittedName>
        <fullName evidence="1">Uncharacterized protein</fullName>
    </submittedName>
</protein>
<sequence length="45" mass="5228">MSKEAKEFILEAEKHTALRAKPVCPAVFERNKMMEATQYESYFSS</sequence>
<dbReference type="Proteomes" id="UP000005945">
    <property type="component" value="Unassembled WGS sequence"/>
</dbReference>
<name>A8SGH6_9FIRM</name>
<reference evidence="1 2" key="2">
    <citation type="submission" date="2007-09" db="EMBL/GenBank/DDBJ databases">
        <authorList>
            <person name="Fulton L."/>
            <person name="Clifton S."/>
            <person name="Fulton B."/>
            <person name="Xu J."/>
            <person name="Minx P."/>
            <person name="Pepin K.H."/>
            <person name="Johnson M."/>
            <person name="Thiruvilangam P."/>
            <person name="Bhonagiri V."/>
            <person name="Nash W.E."/>
            <person name="Mardis E.R."/>
            <person name="Wilson R.K."/>
        </authorList>
    </citation>
    <scope>NUCLEOTIDE SEQUENCE [LARGE SCALE GENOMIC DNA]</scope>
    <source>
        <strain evidence="1 2">M21/2</strain>
    </source>
</reference>
<comment type="caution">
    <text evidence="1">The sequence shown here is derived from an EMBL/GenBank/DDBJ whole genome shotgun (WGS) entry which is preliminary data.</text>
</comment>
<reference evidence="1 2" key="1">
    <citation type="submission" date="2007-09" db="EMBL/GenBank/DDBJ databases">
        <title>Draft genome sequence of Faecalibacterium prausnitzii M21/2.</title>
        <authorList>
            <person name="Sudarsanam P."/>
            <person name="Ley R."/>
            <person name="Guruge J."/>
            <person name="Turnbaugh P.J."/>
            <person name="Mahowald M."/>
            <person name="Liep D."/>
            <person name="Gordon J."/>
        </authorList>
    </citation>
    <scope>NUCLEOTIDE SEQUENCE [LARGE SCALE GENOMIC DNA]</scope>
    <source>
        <strain evidence="1 2">M21/2</strain>
    </source>
</reference>
<accession>A8SGH6</accession>
<gene>
    <name evidence="1" type="ORF">FAEPRAM212_03067</name>
</gene>
<proteinExistence type="predicted"/>
<evidence type="ECO:0000313" key="1">
    <source>
        <dbReference type="EMBL" id="EDP20274.1"/>
    </source>
</evidence>
<dbReference type="AlphaFoldDB" id="A8SGH6"/>